<keyword evidence="4" id="KW-1185">Reference proteome</keyword>
<evidence type="ECO:0000256" key="1">
    <source>
        <dbReference type="ARBA" id="ARBA00003670"/>
    </source>
</evidence>
<keyword evidence="3" id="KW-0670">Pyruvate</keyword>
<dbReference type="PANTHER" id="PTHR30523">
    <property type="entry name" value="PHOSPHOENOLPYRUVATE CARBOXYLASE"/>
    <property type="match status" value="1"/>
</dbReference>
<evidence type="ECO:0000256" key="2">
    <source>
        <dbReference type="ARBA" id="ARBA00022419"/>
    </source>
</evidence>
<dbReference type="GO" id="GO:0006099">
    <property type="term" value="P:tricarboxylic acid cycle"/>
    <property type="evidence" value="ECO:0007669"/>
    <property type="project" value="InterPro"/>
</dbReference>
<accession>A0A059G8I9</accession>
<dbReference type="SUPFAM" id="SSF51621">
    <property type="entry name" value="Phosphoenolpyruvate/pyruvate domain"/>
    <property type="match status" value="1"/>
</dbReference>
<dbReference type="EMBL" id="ARYL01000008">
    <property type="protein sequence ID" value="KDA03172.1"/>
    <property type="molecule type" value="Genomic_DNA"/>
</dbReference>
<dbReference type="RefSeq" id="WP_035537089.1">
    <property type="nucleotide sequence ID" value="NZ_ARYL01000008.1"/>
</dbReference>
<dbReference type="STRING" id="1280953.HOC_07198"/>
<name>A0A059G8I9_9PROT</name>
<dbReference type="eggNOG" id="COG2352">
    <property type="taxonomic scope" value="Bacteria"/>
</dbReference>
<dbReference type="PATRIC" id="fig|1280953.3.peg.1459"/>
<organism evidence="3 4">
    <name type="scientific">Hyphomonas oceanitis SCH89</name>
    <dbReference type="NCBI Taxonomy" id="1280953"/>
    <lineage>
        <taxon>Bacteria</taxon>
        <taxon>Pseudomonadati</taxon>
        <taxon>Pseudomonadota</taxon>
        <taxon>Alphaproteobacteria</taxon>
        <taxon>Hyphomonadales</taxon>
        <taxon>Hyphomonadaceae</taxon>
        <taxon>Hyphomonas</taxon>
    </lineage>
</organism>
<protein>
    <recommendedName>
        <fullName evidence="2">Phosphoenolpyruvate carboxylase</fullName>
    </recommendedName>
</protein>
<dbReference type="GO" id="GO:0008964">
    <property type="term" value="F:phosphoenolpyruvate carboxylase activity"/>
    <property type="evidence" value="ECO:0007669"/>
    <property type="project" value="InterPro"/>
</dbReference>
<dbReference type="Proteomes" id="UP000024942">
    <property type="component" value="Unassembled WGS sequence"/>
</dbReference>
<dbReference type="GO" id="GO:0015977">
    <property type="term" value="P:carbon fixation"/>
    <property type="evidence" value="ECO:0007669"/>
    <property type="project" value="InterPro"/>
</dbReference>
<dbReference type="AlphaFoldDB" id="A0A059G8I9"/>
<proteinExistence type="predicted"/>
<gene>
    <name evidence="3" type="ORF">HOC_07198</name>
</gene>
<comment type="caution">
    <text evidence="3">The sequence shown here is derived from an EMBL/GenBank/DDBJ whole genome shotgun (WGS) entry which is preliminary data.</text>
</comment>
<dbReference type="InterPro" id="IPR015813">
    <property type="entry name" value="Pyrv/PenolPyrv_kinase-like_dom"/>
</dbReference>
<evidence type="ECO:0000313" key="4">
    <source>
        <dbReference type="Proteomes" id="UP000024942"/>
    </source>
</evidence>
<dbReference type="OrthoDB" id="9758461at2"/>
<dbReference type="PRINTS" id="PR00150">
    <property type="entry name" value="PEPCARBXLASE"/>
</dbReference>
<comment type="function">
    <text evidence="1">Forms oxaloacetate, a four-carbon dicarboxylic acid source for the tricarboxylic acid cycle.</text>
</comment>
<dbReference type="GO" id="GO:0005829">
    <property type="term" value="C:cytosol"/>
    <property type="evidence" value="ECO:0007669"/>
    <property type="project" value="TreeGrafter"/>
</dbReference>
<evidence type="ECO:0000313" key="3">
    <source>
        <dbReference type="EMBL" id="KDA03172.1"/>
    </source>
</evidence>
<dbReference type="InterPro" id="IPR021135">
    <property type="entry name" value="PEP_COase"/>
</dbReference>
<reference evidence="3 4" key="1">
    <citation type="journal article" date="2014" name="Antonie Van Leeuwenhoek">
        <title>Hyphomonas beringensis sp. nov. and Hyphomonas chukchiensis sp. nov., isolated from surface seawater of the Bering Sea and Chukchi Sea.</title>
        <authorList>
            <person name="Li C."/>
            <person name="Lai Q."/>
            <person name="Li G."/>
            <person name="Dong C."/>
            <person name="Wang J."/>
            <person name="Liao Y."/>
            <person name="Shao Z."/>
        </authorList>
    </citation>
    <scope>NUCLEOTIDE SEQUENCE [LARGE SCALE GENOMIC DNA]</scope>
    <source>
        <strain evidence="3 4">SCH89</strain>
    </source>
</reference>
<sequence>MTNATETPLTLAAAQDFLRAQSARIAVDPMTNSVFALAQSLFQDVEAGRTSIADLSRFAGDLHLTLISERADRFREQHYDADAKAAWADVRGRLDVLAAEGFDAFKASVEQNTGGIVFTAHPTFALSRALRQAFTAHVTRPNKSTRAALLKHIREDGREWNKGINLNGEHDEVQDALLNAAGAQQVYASVILDVARKAFPDQWRELRPFLPTLASWVGYDLDGRTDIHWSQSLTFRLREKADQLARYGERLEAMSGSAKIAPLARLIVRLRGAAKDTAGDAKLFDQDLTDPEKLVAAANALSNHSKRMIIDATEITSVLDGVIPEADDALAANLIAFRAEVESLQLGTARIHLRVNAAQVRTVINRDLGLETEDRQLGRLALAQLSQKARNSKPVDVNFADLFLEQSTARRQFMMCAQILKHIDSGSVIRFLIAESENPATVMGALYLARQYGVADKLDISPLFETPEALETGGRFIERLLEEPEFLRYVKERGYLSIQLGFSDAGRFIGQVAADMAIERIHNLIARALAAKKADVALLIFNTHGESMGRGAWPGSFGQRFDHALTPWTRNGAAARNLPLMHEVSFQGGDGFLHFANPVMAETTYAAWCRRSLSLPPDTSKDPFYTRTDLVWDFYRSLRAWHERLFVNPDYGRLLGDFAAGLVVKAGSRQKRRTGGPTGPRALRAISHNATLQQLGIPANTAAGIGSSLQRENDRLVQLINTSPRMHSLILLALNARVVTSLPALRAYANVFDPSVWIAHSRLADPERAGAYRAVYYGLRDDETAISINRIANLLSIDLGRFDRLLAQLDDAPSAEERHEGRLDLHALHAIRQALMMHAFVLVGQLPRISERHDTNTRDLLRMVLDMQIGDAVEMLVKIFPRGRDEDTPFKELTEAGSEAKSNAYGYDRIHRNIIGPLGEIDRALHGISLAITHAYRAFG</sequence>
<dbReference type="Pfam" id="PF00311">
    <property type="entry name" value="PEPcase"/>
    <property type="match status" value="1"/>
</dbReference>
<dbReference type="PANTHER" id="PTHR30523:SF6">
    <property type="entry name" value="PHOSPHOENOLPYRUVATE CARBOXYLASE"/>
    <property type="match status" value="1"/>
</dbReference>